<keyword evidence="3" id="KW-0963">Cytoplasm</keyword>
<evidence type="ECO:0000313" key="8">
    <source>
        <dbReference type="Proteomes" id="UP000288096"/>
    </source>
</evidence>
<evidence type="ECO:0000313" key="7">
    <source>
        <dbReference type="EMBL" id="GBC60149.1"/>
    </source>
</evidence>
<evidence type="ECO:0000256" key="1">
    <source>
        <dbReference type="ARBA" id="ARBA00004138"/>
    </source>
</evidence>
<organism evidence="7 8">
    <name type="scientific">Desulfonema ishimotonii</name>
    <dbReference type="NCBI Taxonomy" id="45657"/>
    <lineage>
        <taxon>Bacteria</taxon>
        <taxon>Pseudomonadati</taxon>
        <taxon>Thermodesulfobacteriota</taxon>
        <taxon>Desulfobacteria</taxon>
        <taxon>Desulfobacterales</taxon>
        <taxon>Desulfococcaceae</taxon>
        <taxon>Desulfonema</taxon>
    </lineage>
</organism>
<dbReference type="AlphaFoldDB" id="A0A401FT56"/>
<dbReference type="SUPFAM" id="SSF63446">
    <property type="entry name" value="Type I dockerin domain"/>
    <property type="match status" value="1"/>
</dbReference>
<gene>
    <name evidence="7" type="ORF">DENIS_1094</name>
</gene>
<dbReference type="Pfam" id="PF22544">
    <property type="entry name" value="HYDIN_VesB_CFA65-like_Ig"/>
    <property type="match status" value="1"/>
</dbReference>
<dbReference type="SUPFAM" id="SSF110296">
    <property type="entry name" value="Oligoxyloglucan reducing end-specific cellobiohydrolase"/>
    <property type="match status" value="1"/>
</dbReference>
<comment type="subcellular location">
    <subcellularLocation>
        <location evidence="1">Cell projection</location>
        <location evidence="1">Cilium</location>
    </subcellularLocation>
    <subcellularLocation>
        <location evidence="2">Cytoplasm</location>
    </subcellularLocation>
</comment>
<dbReference type="Gene3D" id="1.10.1330.10">
    <property type="entry name" value="Dockerin domain"/>
    <property type="match status" value="1"/>
</dbReference>
<dbReference type="Proteomes" id="UP000288096">
    <property type="component" value="Unassembled WGS sequence"/>
</dbReference>
<evidence type="ECO:0000256" key="4">
    <source>
        <dbReference type="ARBA" id="ARBA00023069"/>
    </source>
</evidence>
<dbReference type="GO" id="GO:0005737">
    <property type="term" value="C:cytoplasm"/>
    <property type="evidence" value="ECO:0007669"/>
    <property type="project" value="UniProtKB-SubCell"/>
</dbReference>
<evidence type="ECO:0000256" key="2">
    <source>
        <dbReference type="ARBA" id="ARBA00004496"/>
    </source>
</evidence>
<dbReference type="EMBL" id="BEXT01000001">
    <property type="protein sequence ID" value="GBC60149.1"/>
    <property type="molecule type" value="Genomic_DNA"/>
</dbReference>
<reference evidence="8" key="2">
    <citation type="submission" date="2019-01" db="EMBL/GenBank/DDBJ databases">
        <title>Genome sequence of Desulfonema ishimotonii strain Tokyo 01.</title>
        <authorList>
            <person name="Fukui M."/>
        </authorList>
    </citation>
    <scope>NUCLEOTIDE SEQUENCE [LARGE SCALE GENOMIC DNA]</scope>
    <source>
        <strain evidence="8">Tokyo 01</strain>
    </source>
</reference>
<comment type="caution">
    <text evidence="7">The sequence shown here is derived from an EMBL/GenBank/DDBJ whole genome shotgun (WGS) entry which is preliminary data.</text>
</comment>
<dbReference type="InterPro" id="IPR015943">
    <property type="entry name" value="WD40/YVTN_repeat-like_dom_sf"/>
</dbReference>
<dbReference type="InterPro" id="IPR036439">
    <property type="entry name" value="Dockerin_dom_sf"/>
</dbReference>
<keyword evidence="4" id="KW-0969">Cilium</keyword>
<reference evidence="8" key="1">
    <citation type="submission" date="2017-11" db="EMBL/GenBank/DDBJ databases">
        <authorList>
            <person name="Watanabe M."/>
            <person name="Kojima H."/>
        </authorList>
    </citation>
    <scope>NUCLEOTIDE SEQUENCE [LARGE SCALE GENOMIC DNA]</scope>
    <source>
        <strain evidence="8">Tokyo 01</strain>
    </source>
</reference>
<dbReference type="InterPro" id="IPR013783">
    <property type="entry name" value="Ig-like_fold"/>
</dbReference>
<dbReference type="InterPro" id="IPR053879">
    <property type="entry name" value="HYDIN_VesB_CFA65-like_Ig"/>
</dbReference>
<feature type="domain" description="HYDIN/VesB/CFA65-like Ig-like" evidence="6">
    <location>
        <begin position="160"/>
        <end position="258"/>
    </location>
</feature>
<accession>A0A401FT56</accession>
<dbReference type="NCBIfam" id="NF012200">
    <property type="entry name" value="choice_anch_D"/>
    <property type="match status" value="1"/>
</dbReference>
<proteinExistence type="predicted"/>
<sequence length="520" mass="54266">MDGDFLKSTDAGTTWNKVNEDEIAAGVIAVDPVNSDIIYIGSAAGRILRSTDGGTHWISVSNADLNKIVSLAIDPVNPDILYSGVYFTGPDNFGVFKSTNSGEDWAYAGPHRTDVFVLTFTPGTSSSLYAGTFHGVFRYSHISPEMSLKQGETDIPDDGACDFGNVRIGDNKTVSFTIRNTGTETLTLNGTPAKIALSGADVSDFDVDDASIVSPVAPSAAASFTLTFTPSSEGLKSATVTIPNDDPDKNPYTFDISGNGTVRAVLTGESSGTVSTDSVKITVGGTDIVAYKYKLDSGTWSAEIPVATPISLTGLSDGSHTLYVIGKTSSGNWQPEADSTQAAWTVRTPPVVTTAPVTDITSVSAQCGGSVTAKDGYTVLSKGVCWNTSSPVNLSSSPHTDQGDGFGDLISTISGLTPNTTWYVRAYAQVRYGTAAADTVYGSQVSFTTTEATTALPGDADDDGDIDLNDAILVLQILSGTDTGDTVISTDADVNSDGVLGIPEAVYIMQVVSQQRETDI</sequence>
<dbReference type="Gene3D" id="2.130.10.10">
    <property type="entry name" value="YVTN repeat-like/Quinoprotein amine dehydrogenase"/>
    <property type="match status" value="2"/>
</dbReference>
<keyword evidence="8" id="KW-1185">Reference proteome</keyword>
<protein>
    <recommendedName>
        <fullName evidence="6">HYDIN/VesB/CFA65-like Ig-like domain-containing protein</fullName>
    </recommendedName>
</protein>
<keyword evidence="5" id="KW-0966">Cell projection</keyword>
<dbReference type="GO" id="GO:0000272">
    <property type="term" value="P:polysaccharide catabolic process"/>
    <property type="evidence" value="ECO:0007669"/>
    <property type="project" value="InterPro"/>
</dbReference>
<dbReference type="Gene3D" id="2.60.40.10">
    <property type="entry name" value="Immunoglobulins"/>
    <property type="match status" value="1"/>
</dbReference>
<evidence type="ECO:0000259" key="6">
    <source>
        <dbReference type="Pfam" id="PF22544"/>
    </source>
</evidence>
<name>A0A401FT56_9BACT</name>
<evidence type="ECO:0000256" key="3">
    <source>
        <dbReference type="ARBA" id="ARBA00022490"/>
    </source>
</evidence>
<evidence type="ECO:0000256" key="5">
    <source>
        <dbReference type="ARBA" id="ARBA00023273"/>
    </source>
</evidence>